<reference evidence="3 4" key="1">
    <citation type="journal article" date="2010" name="Cell">
        <title>The genome of Naegleria gruberi illuminates early eukaryotic versatility.</title>
        <authorList>
            <person name="Fritz-Laylin L.K."/>
            <person name="Prochnik S.E."/>
            <person name="Ginger M.L."/>
            <person name="Dacks J.B."/>
            <person name="Carpenter M.L."/>
            <person name="Field M.C."/>
            <person name="Kuo A."/>
            <person name="Paredez A."/>
            <person name="Chapman J."/>
            <person name="Pham J."/>
            <person name="Shu S."/>
            <person name="Neupane R."/>
            <person name="Cipriano M."/>
            <person name="Mancuso J."/>
            <person name="Tu H."/>
            <person name="Salamov A."/>
            <person name="Lindquist E."/>
            <person name="Shapiro H."/>
            <person name="Lucas S."/>
            <person name="Grigoriev I.V."/>
            <person name="Cande W.Z."/>
            <person name="Fulton C."/>
            <person name="Rokhsar D.S."/>
            <person name="Dawson S.C."/>
        </authorList>
    </citation>
    <scope>NUCLEOTIDE SEQUENCE [LARGE SCALE GENOMIC DNA]</scope>
    <source>
        <strain evidence="3 4">NEG-M</strain>
    </source>
</reference>
<evidence type="ECO:0000259" key="2">
    <source>
        <dbReference type="Pfam" id="PF13475"/>
    </source>
</evidence>
<name>D2VLS1_NAEGR</name>
<protein>
    <submittedName>
        <fullName evidence="3">Predicted protein</fullName>
    </submittedName>
</protein>
<feature type="domain" description="DUF4116" evidence="2">
    <location>
        <begin position="346"/>
        <end position="394"/>
    </location>
</feature>
<dbReference type="InterPro" id="IPR025197">
    <property type="entry name" value="DUF4116"/>
</dbReference>
<feature type="domain" description="DUF4116" evidence="2">
    <location>
        <begin position="217"/>
        <end position="265"/>
    </location>
</feature>
<dbReference type="EMBL" id="GG738881">
    <property type="protein sequence ID" value="EFC42104.1"/>
    <property type="molecule type" value="Genomic_DNA"/>
</dbReference>
<feature type="domain" description="DUF4116" evidence="2">
    <location>
        <begin position="599"/>
        <end position="640"/>
    </location>
</feature>
<evidence type="ECO:0000313" key="4">
    <source>
        <dbReference type="Proteomes" id="UP000006671"/>
    </source>
</evidence>
<dbReference type="KEGG" id="ngr:NAEGRDRAFT_50610"/>
<feature type="domain" description="DUF4116" evidence="2">
    <location>
        <begin position="543"/>
        <end position="589"/>
    </location>
</feature>
<proteinExistence type="predicted"/>
<feature type="domain" description="DUF4116" evidence="2">
    <location>
        <begin position="431"/>
        <end position="468"/>
    </location>
</feature>
<dbReference type="VEuPathDB" id="AmoebaDB:NAEGRDRAFT_50610"/>
<feature type="region of interest" description="Disordered" evidence="1">
    <location>
        <begin position="71"/>
        <end position="96"/>
    </location>
</feature>
<sequence length="642" mass="73704">MKQLNARGLFENSKVSESNHQCVLDLSLSSKLLSTKIQDIPQKDKYEIIIKPLFEYCFGTSDDSVWEKLNDDEEEYESDDNDHDEEEDERIDENNDQNDTSQIIYLKIDWNRDRTFIHGQIFNLVVGKFLILANKLGLWKNRSFVLTTTEYRDIKTLKYVDDNFRNDREIVMAAVNENGRTLKYASSELRNDFEIVKTAARNNRRALWYASKQLSSNKEIVMTAVKSNGLSLEYMPTQIRNDRKIVKIAIQENGNALGYASKELKSDKEIALLAIESSPKAYECASNQLTNDQDLILKVLSKSCDYIFGIDQSIKLFKNDRKFILAIAKLDGLKALRNASLELRDNREIVIEAVQQNPNALVYASSELRNDKEIVKMAVMENGSCLTFASNELKDDKEIAELAFKSSEIAVRYFSERLRNDIEFLSGFGKRGYLLKILPDHFMNDREIVLEAIKLDPQIILTLPNELKRDREFILQAVTRCGMALRGVSSEFQKDRELVLAAVTQNGNSINFASQEVWNDKEIVLKAAETCNQELLLKLPSFDKQIYLQLIKKRGGECLKYFPRKFQIDREILMEALKTHPKTAFLNASGTLKVMDRVFAMRVVKRDGMLLGEMCSKHKSDREIISCAVKQNIKALKYASID</sequence>
<feature type="domain" description="DUF4116" evidence="2">
    <location>
        <begin position="470"/>
        <end position="516"/>
    </location>
</feature>
<dbReference type="Proteomes" id="UP000006671">
    <property type="component" value="Unassembled WGS sequence"/>
</dbReference>
<dbReference type="InParanoid" id="D2VLS1"/>
<accession>D2VLS1</accession>
<dbReference type="Pfam" id="PF13475">
    <property type="entry name" value="DUF4116"/>
    <property type="match status" value="8"/>
</dbReference>
<evidence type="ECO:0000256" key="1">
    <source>
        <dbReference type="SAM" id="MobiDB-lite"/>
    </source>
</evidence>
<dbReference type="GeneID" id="8855564"/>
<evidence type="ECO:0000313" key="3">
    <source>
        <dbReference type="EMBL" id="EFC42104.1"/>
    </source>
</evidence>
<organism evidence="4">
    <name type="scientific">Naegleria gruberi</name>
    <name type="common">Amoeba</name>
    <dbReference type="NCBI Taxonomy" id="5762"/>
    <lineage>
        <taxon>Eukaryota</taxon>
        <taxon>Discoba</taxon>
        <taxon>Heterolobosea</taxon>
        <taxon>Tetramitia</taxon>
        <taxon>Eutetramitia</taxon>
        <taxon>Vahlkampfiidae</taxon>
        <taxon>Naegleria</taxon>
    </lineage>
</organism>
<dbReference type="AlphaFoldDB" id="D2VLS1"/>
<dbReference type="RefSeq" id="XP_002674848.1">
    <property type="nucleotide sequence ID" value="XM_002674802.1"/>
</dbReference>
<dbReference type="OMA" id="REIMMET"/>
<feature type="domain" description="DUF4116" evidence="2">
    <location>
        <begin position="267"/>
        <end position="307"/>
    </location>
</feature>
<keyword evidence="4" id="KW-1185">Reference proteome</keyword>
<gene>
    <name evidence="3" type="ORF">NAEGRDRAFT_50610</name>
</gene>
<feature type="domain" description="DUF4116" evidence="2">
    <location>
        <begin position="172"/>
        <end position="214"/>
    </location>
</feature>